<dbReference type="PANTHER" id="PTHR22803">
    <property type="entry name" value="MANNOSE, PHOSPHOLIPASE, LECTIN RECEPTOR RELATED"/>
    <property type="match status" value="1"/>
</dbReference>
<dbReference type="SMART" id="SM00034">
    <property type="entry name" value="CLECT"/>
    <property type="match status" value="2"/>
</dbReference>
<dbReference type="OrthoDB" id="5860166at2759"/>
<dbReference type="InterPro" id="IPR016186">
    <property type="entry name" value="C-type_lectin-like/link_sf"/>
</dbReference>
<keyword evidence="4" id="KW-1185">Reference proteome</keyword>
<dbReference type="SUPFAM" id="SSF56436">
    <property type="entry name" value="C-type lectin-like"/>
    <property type="match status" value="2"/>
</dbReference>
<evidence type="ECO:0000313" key="5">
    <source>
        <dbReference type="WBParaSite" id="EVEC_0000280501-mRNA-1"/>
    </source>
</evidence>
<sequence length="287" mass="32727">MFRLLEVLALVLSLRGSGGTSDCVGNAIYNSHINKCIQFFSTAANWLDAERTCEKLDGRLVSIASTYEGNFINAEAQKNLPSNDYWTSGSNILHENFWTWIDQSRIIHTNWDSFYPTYNDTMMCVYAMKAGGSWRTDSCLKSQKAFACQIKPLTKVDLTEWTYYEETKSFYKPLSSGFGWNRYEEDCKTEGGHLASIHSELEATIVIQVGLGIPGCLQWAIGFKRVTPESNFTWTDNSDDDYTDWRGSNPQDNFQCTFVRYYDEGWMSYQCYSAILNSCAVCKKPAK</sequence>
<reference evidence="5" key="1">
    <citation type="submission" date="2017-02" db="UniProtKB">
        <authorList>
            <consortium name="WormBaseParasite"/>
        </authorList>
    </citation>
    <scope>IDENTIFICATION</scope>
</reference>
<gene>
    <name evidence="3" type="ORF">EVEC_LOCUS2513</name>
</gene>
<dbReference type="InterPro" id="IPR016187">
    <property type="entry name" value="CTDL_fold"/>
</dbReference>
<accession>A0A0N4UYY2</accession>
<reference evidence="3 4" key="2">
    <citation type="submission" date="2018-10" db="EMBL/GenBank/DDBJ databases">
        <authorList>
            <consortium name="Pathogen Informatics"/>
        </authorList>
    </citation>
    <scope>NUCLEOTIDE SEQUENCE [LARGE SCALE GENOMIC DNA]</scope>
</reference>
<feature type="domain" description="C-type lectin" evidence="2">
    <location>
        <begin position="180"/>
        <end position="280"/>
    </location>
</feature>
<feature type="signal peptide" evidence="1">
    <location>
        <begin position="1"/>
        <end position="19"/>
    </location>
</feature>
<keyword evidence="1" id="KW-0732">Signal</keyword>
<evidence type="ECO:0000259" key="2">
    <source>
        <dbReference type="PROSITE" id="PS50041"/>
    </source>
</evidence>
<proteinExistence type="predicted"/>
<dbReference type="Gene3D" id="3.10.100.10">
    <property type="entry name" value="Mannose-Binding Protein A, subunit A"/>
    <property type="match status" value="2"/>
</dbReference>
<name>A0A0N4UYY2_ENTVE</name>
<dbReference type="InterPro" id="IPR050111">
    <property type="entry name" value="C-type_lectin/snaclec_domain"/>
</dbReference>
<dbReference type="STRING" id="51028.A0A0N4UYY2"/>
<dbReference type="Pfam" id="PF00059">
    <property type="entry name" value="Lectin_C"/>
    <property type="match status" value="2"/>
</dbReference>
<dbReference type="AlphaFoldDB" id="A0A0N4UYY2"/>
<dbReference type="Proteomes" id="UP000274131">
    <property type="component" value="Unassembled WGS sequence"/>
</dbReference>
<organism evidence="5">
    <name type="scientific">Enterobius vermicularis</name>
    <name type="common">Human pinworm</name>
    <dbReference type="NCBI Taxonomy" id="51028"/>
    <lineage>
        <taxon>Eukaryota</taxon>
        <taxon>Metazoa</taxon>
        <taxon>Ecdysozoa</taxon>
        <taxon>Nematoda</taxon>
        <taxon>Chromadorea</taxon>
        <taxon>Rhabditida</taxon>
        <taxon>Spirurina</taxon>
        <taxon>Oxyuridomorpha</taxon>
        <taxon>Oxyuroidea</taxon>
        <taxon>Oxyuridae</taxon>
        <taxon>Enterobius</taxon>
    </lineage>
</organism>
<evidence type="ECO:0000256" key="1">
    <source>
        <dbReference type="SAM" id="SignalP"/>
    </source>
</evidence>
<dbReference type="WBParaSite" id="EVEC_0000280501-mRNA-1">
    <property type="protein sequence ID" value="EVEC_0000280501-mRNA-1"/>
    <property type="gene ID" value="EVEC_0000280501"/>
</dbReference>
<dbReference type="InterPro" id="IPR001304">
    <property type="entry name" value="C-type_lectin-like"/>
</dbReference>
<dbReference type="CDD" id="cd00037">
    <property type="entry name" value="CLECT"/>
    <property type="match status" value="2"/>
</dbReference>
<evidence type="ECO:0000313" key="3">
    <source>
        <dbReference type="EMBL" id="VDD87370.1"/>
    </source>
</evidence>
<feature type="chain" id="PRO_5043122538" evidence="1">
    <location>
        <begin position="20"/>
        <end position="287"/>
    </location>
</feature>
<feature type="domain" description="C-type lectin" evidence="2">
    <location>
        <begin position="32"/>
        <end position="139"/>
    </location>
</feature>
<protein>
    <submittedName>
        <fullName evidence="5">C-type lectin domain-containing protein</fullName>
    </submittedName>
</protein>
<dbReference type="EMBL" id="UXUI01007393">
    <property type="protein sequence ID" value="VDD87370.1"/>
    <property type="molecule type" value="Genomic_DNA"/>
</dbReference>
<dbReference type="PROSITE" id="PS50041">
    <property type="entry name" value="C_TYPE_LECTIN_2"/>
    <property type="match status" value="2"/>
</dbReference>
<evidence type="ECO:0000313" key="4">
    <source>
        <dbReference type="Proteomes" id="UP000274131"/>
    </source>
</evidence>